<dbReference type="PANTHER" id="PTHR31175:SF104">
    <property type="entry name" value="SAUR-LIKE AUXIN-RESPONSIVE FAMILY PROTEIN"/>
    <property type="match status" value="1"/>
</dbReference>
<evidence type="ECO:0000256" key="3">
    <source>
        <dbReference type="ARBA" id="ARBA00022604"/>
    </source>
</evidence>
<dbReference type="Pfam" id="PF02519">
    <property type="entry name" value="Auxin_inducible"/>
    <property type="match status" value="2"/>
</dbReference>
<dbReference type="InterPro" id="IPR003676">
    <property type="entry name" value="SAUR_fam"/>
</dbReference>
<dbReference type="EMBL" id="JAFEMO010000002">
    <property type="protein sequence ID" value="KAH7574853.1"/>
    <property type="molecule type" value="Genomic_DNA"/>
</dbReference>
<evidence type="ECO:0000256" key="2">
    <source>
        <dbReference type="ARBA" id="ARBA00022473"/>
    </source>
</evidence>
<protein>
    <submittedName>
        <fullName evidence="4">Uncharacterized protein</fullName>
    </submittedName>
</protein>
<name>A0ABQ8IEB9_9ROSI</name>
<dbReference type="Proteomes" id="UP000827721">
    <property type="component" value="Unassembled WGS sequence"/>
</dbReference>
<dbReference type="PANTHER" id="PTHR31175">
    <property type="entry name" value="AUXIN-RESPONSIVE FAMILY PROTEIN"/>
    <property type="match status" value="1"/>
</dbReference>
<evidence type="ECO:0000256" key="1">
    <source>
        <dbReference type="ARBA" id="ARBA00006974"/>
    </source>
</evidence>
<gene>
    <name evidence="4" type="ORF">JRO89_XS02G0013300</name>
</gene>
<evidence type="ECO:0000313" key="4">
    <source>
        <dbReference type="EMBL" id="KAH7574853.1"/>
    </source>
</evidence>
<keyword evidence="3" id="KW-0341">Growth regulation</keyword>
<accession>A0ABQ8IEB9</accession>
<keyword evidence="5" id="KW-1185">Reference proteome</keyword>
<keyword evidence="2" id="KW-0217">Developmental protein</keyword>
<reference evidence="4 5" key="1">
    <citation type="submission" date="2021-02" db="EMBL/GenBank/DDBJ databases">
        <title>Plant Genome Project.</title>
        <authorList>
            <person name="Zhang R.-G."/>
        </authorList>
    </citation>
    <scope>NUCLEOTIDE SEQUENCE [LARGE SCALE GENOMIC DNA]</scope>
    <source>
        <tissue evidence="4">Leaves</tissue>
    </source>
</reference>
<sequence length="347" mass="39531">MCTNRLIYAHESYRMLPFQACASLVDVIFTYFQVYPNCPSTTLAGKDKFITNEKQWPNLKLSEEIKHHLASPAMVLLRQSQPIIIMINSKRLVELARKWKKKAAVRRRRISFTKNGDGLNSSSVSNKGHFVVYTTDKTRFTVPLKYLSRSVFRELLRMSEEEFGLPINGPITLPCNSTFLKYVLSLFRGGMSEDLEKSLLASLTISKKLFKMAWNRQNSAFIRRTTGNQVSDSCSSASSLLAHKGHFAVYTSDRKRFLIPLVYLNKNIFRQLLKLSEEEFGLQVDGPITLPCDASLMEYIVLLIECGAAKNLENDMLIISVATSCCSSLIHFNNQEQTNQHVAFRDF</sequence>
<evidence type="ECO:0000313" key="5">
    <source>
        <dbReference type="Proteomes" id="UP000827721"/>
    </source>
</evidence>
<organism evidence="4 5">
    <name type="scientific">Xanthoceras sorbifolium</name>
    <dbReference type="NCBI Taxonomy" id="99658"/>
    <lineage>
        <taxon>Eukaryota</taxon>
        <taxon>Viridiplantae</taxon>
        <taxon>Streptophyta</taxon>
        <taxon>Embryophyta</taxon>
        <taxon>Tracheophyta</taxon>
        <taxon>Spermatophyta</taxon>
        <taxon>Magnoliopsida</taxon>
        <taxon>eudicotyledons</taxon>
        <taxon>Gunneridae</taxon>
        <taxon>Pentapetalae</taxon>
        <taxon>rosids</taxon>
        <taxon>malvids</taxon>
        <taxon>Sapindales</taxon>
        <taxon>Sapindaceae</taxon>
        <taxon>Xanthoceroideae</taxon>
        <taxon>Xanthoceras</taxon>
    </lineage>
</organism>
<proteinExistence type="inferred from homology"/>
<comment type="similarity">
    <text evidence="1">Belongs to the ARG7 family.</text>
</comment>
<comment type="caution">
    <text evidence="4">The sequence shown here is derived from an EMBL/GenBank/DDBJ whole genome shotgun (WGS) entry which is preliminary data.</text>
</comment>